<dbReference type="Proteomes" id="UP001420932">
    <property type="component" value="Unassembled WGS sequence"/>
</dbReference>
<dbReference type="AlphaFoldDB" id="A0AAP0KE03"/>
<evidence type="ECO:0000313" key="3">
    <source>
        <dbReference type="Proteomes" id="UP001420932"/>
    </source>
</evidence>
<feature type="region of interest" description="Disordered" evidence="1">
    <location>
        <begin position="1"/>
        <end position="38"/>
    </location>
</feature>
<comment type="caution">
    <text evidence="2">The sequence shown here is derived from an EMBL/GenBank/DDBJ whole genome shotgun (WGS) entry which is preliminary data.</text>
</comment>
<feature type="compositionally biased region" description="Pro residues" evidence="1">
    <location>
        <begin position="1"/>
        <end position="11"/>
    </location>
</feature>
<protein>
    <submittedName>
        <fullName evidence="2">Uncharacterized protein</fullName>
    </submittedName>
</protein>
<feature type="region of interest" description="Disordered" evidence="1">
    <location>
        <begin position="56"/>
        <end position="78"/>
    </location>
</feature>
<gene>
    <name evidence="2" type="ORF">Syun_009215</name>
</gene>
<name>A0AAP0KE03_9MAGN</name>
<organism evidence="2 3">
    <name type="scientific">Stephania yunnanensis</name>
    <dbReference type="NCBI Taxonomy" id="152371"/>
    <lineage>
        <taxon>Eukaryota</taxon>
        <taxon>Viridiplantae</taxon>
        <taxon>Streptophyta</taxon>
        <taxon>Embryophyta</taxon>
        <taxon>Tracheophyta</taxon>
        <taxon>Spermatophyta</taxon>
        <taxon>Magnoliopsida</taxon>
        <taxon>Ranunculales</taxon>
        <taxon>Menispermaceae</taxon>
        <taxon>Menispermoideae</taxon>
        <taxon>Cissampelideae</taxon>
        <taxon>Stephania</taxon>
    </lineage>
</organism>
<proteinExistence type="predicted"/>
<sequence>MLLHSPPPLTPALPIRSLPPSTPSPSNSPRTPSTPAMNVPCYCRLPAAIYRSVAEEQLQRRTDSTIREGNEIGENWRD</sequence>
<accession>A0AAP0KE03</accession>
<reference evidence="2 3" key="1">
    <citation type="submission" date="2024-01" db="EMBL/GenBank/DDBJ databases">
        <title>Genome assemblies of Stephania.</title>
        <authorList>
            <person name="Yang L."/>
        </authorList>
    </citation>
    <scope>NUCLEOTIDE SEQUENCE [LARGE SCALE GENOMIC DNA]</scope>
    <source>
        <strain evidence="2">YNDBR</strain>
        <tissue evidence="2">Leaf</tissue>
    </source>
</reference>
<keyword evidence="3" id="KW-1185">Reference proteome</keyword>
<dbReference type="EMBL" id="JBBNAF010000004">
    <property type="protein sequence ID" value="KAK9150906.1"/>
    <property type="molecule type" value="Genomic_DNA"/>
</dbReference>
<evidence type="ECO:0000256" key="1">
    <source>
        <dbReference type="SAM" id="MobiDB-lite"/>
    </source>
</evidence>
<feature type="compositionally biased region" description="Low complexity" evidence="1">
    <location>
        <begin position="13"/>
        <end position="35"/>
    </location>
</feature>
<evidence type="ECO:0000313" key="2">
    <source>
        <dbReference type="EMBL" id="KAK9150906.1"/>
    </source>
</evidence>